<evidence type="ECO:0000313" key="2">
    <source>
        <dbReference type="EMBL" id="KAG5570026.1"/>
    </source>
</evidence>
<dbReference type="AlphaFoldDB" id="A0A9J5W3H0"/>
<keyword evidence="3" id="KW-1185">Reference proteome</keyword>
<dbReference type="EMBL" id="JACXVP010000012">
    <property type="protein sequence ID" value="KAG5570026.1"/>
    <property type="molecule type" value="Genomic_DNA"/>
</dbReference>
<comment type="caution">
    <text evidence="2">The sequence shown here is derived from an EMBL/GenBank/DDBJ whole genome shotgun (WGS) entry which is preliminary data.</text>
</comment>
<gene>
    <name evidence="2" type="ORF">H5410_059792</name>
</gene>
<keyword evidence="1" id="KW-0472">Membrane</keyword>
<feature type="non-terminal residue" evidence="2">
    <location>
        <position position="1"/>
    </location>
</feature>
<name>A0A9J5W3H0_SOLCO</name>
<keyword evidence="1" id="KW-1133">Transmembrane helix</keyword>
<dbReference type="Proteomes" id="UP000824120">
    <property type="component" value="Chromosome 12"/>
</dbReference>
<proteinExistence type="predicted"/>
<evidence type="ECO:0000256" key="1">
    <source>
        <dbReference type="SAM" id="Phobius"/>
    </source>
</evidence>
<protein>
    <submittedName>
        <fullName evidence="2">Uncharacterized protein</fullName>
    </submittedName>
</protein>
<sequence>SAEICRGFDPFWDYTSNVFCFAILSCAYIGGVGWFHKNKCTSSILHKECLDNGLVSLEFTYSRYGKKEGFSNYGKTTLKWATPHYLGKA</sequence>
<accession>A0A9J5W3H0</accession>
<organism evidence="2 3">
    <name type="scientific">Solanum commersonii</name>
    <name type="common">Commerson's wild potato</name>
    <name type="synonym">Commerson's nightshade</name>
    <dbReference type="NCBI Taxonomy" id="4109"/>
    <lineage>
        <taxon>Eukaryota</taxon>
        <taxon>Viridiplantae</taxon>
        <taxon>Streptophyta</taxon>
        <taxon>Embryophyta</taxon>
        <taxon>Tracheophyta</taxon>
        <taxon>Spermatophyta</taxon>
        <taxon>Magnoliopsida</taxon>
        <taxon>eudicotyledons</taxon>
        <taxon>Gunneridae</taxon>
        <taxon>Pentapetalae</taxon>
        <taxon>asterids</taxon>
        <taxon>lamiids</taxon>
        <taxon>Solanales</taxon>
        <taxon>Solanaceae</taxon>
        <taxon>Solanoideae</taxon>
        <taxon>Solaneae</taxon>
        <taxon>Solanum</taxon>
    </lineage>
</organism>
<feature type="transmembrane region" description="Helical" evidence="1">
    <location>
        <begin position="16"/>
        <end position="35"/>
    </location>
</feature>
<reference evidence="2 3" key="1">
    <citation type="submission" date="2020-09" db="EMBL/GenBank/DDBJ databases">
        <title>De no assembly of potato wild relative species, Solanum commersonii.</title>
        <authorList>
            <person name="Cho K."/>
        </authorList>
    </citation>
    <scope>NUCLEOTIDE SEQUENCE [LARGE SCALE GENOMIC DNA]</scope>
    <source>
        <strain evidence="2">LZ3.2</strain>
        <tissue evidence="2">Leaf</tissue>
    </source>
</reference>
<keyword evidence="1" id="KW-0812">Transmembrane</keyword>
<evidence type="ECO:0000313" key="3">
    <source>
        <dbReference type="Proteomes" id="UP000824120"/>
    </source>
</evidence>